<dbReference type="GO" id="GO:0005737">
    <property type="term" value="C:cytoplasm"/>
    <property type="evidence" value="ECO:0007669"/>
    <property type="project" value="UniProtKB-SubCell"/>
</dbReference>
<dbReference type="GO" id="GO:0005634">
    <property type="term" value="C:nucleus"/>
    <property type="evidence" value="ECO:0007669"/>
    <property type="project" value="UniProtKB-SubCell"/>
</dbReference>
<keyword evidence="3" id="KW-0813">Transport</keyword>
<dbReference type="AlphaFoldDB" id="A0AAD5X1S0"/>
<evidence type="ECO:0000256" key="5">
    <source>
        <dbReference type="ARBA" id="ARBA00022737"/>
    </source>
</evidence>
<name>A0AAD5X1S0_9FUNG</name>
<dbReference type="SUPFAM" id="SSF48371">
    <property type="entry name" value="ARM repeat"/>
    <property type="match status" value="2"/>
</dbReference>
<dbReference type="InterPro" id="IPR034085">
    <property type="entry name" value="TOG"/>
</dbReference>
<feature type="compositionally biased region" description="Acidic residues" evidence="8">
    <location>
        <begin position="835"/>
        <end position="847"/>
    </location>
</feature>
<dbReference type="Pfam" id="PF18829">
    <property type="entry name" value="Importin_rep_6"/>
    <property type="match status" value="1"/>
</dbReference>
<proteinExistence type="predicted"/>
<evidence type="ECO:0000313" key="11">
    <source>
        <dbReference type="Proteomes" id="UP001212841"/>
    </source>
</evidence>
<feature type="domain" description="TOG" evidence="9">
    <location>
        <begin position="358"/>
        <end position="615"/>
    </location>
</feature>
<dbReference type="InterPro" id="IPR041389">
    <property type="entry name" value="Importin_rep_6"/>
</dbReference>
<dbReference type="Pfam" id="PF02985">
    <property type="entry name" value="HEAT"/>
    <property type="match status" value="1"/>
</dbReference>
<dbReference type="PANTHER" id="PTHR10527">
    <property type="entry name" value="IMPORTIN BETA"/>
    <property type="match status" value="1"/>
</dbReference>
<organism evidence="10 11">
    <name type="scientific">Rhizophlyctis rosea</name>
    <dbReference type="NCBI Taxonomy" id="64517"/>
    <lineage>
        <taxon>Eukaryota</taxon>
        <taxon>Fungi</taxon>
        <taxon>Fungi incertae sedis</taxon>
        <taxon>Chytridiomycota</taxon>
        <taxon>Chytridiomycota incertae sedis</taxon>
        <taxon>Chytridiomycetes</taxon>
        <taxon>Rhizophlyctidales</taxon>
        <taxon>Rhizophlyctidaceae</taxon>
        <taxon>Rhizophlyctis</taxon>
    </lineage>
</organism>
<keyword evidence="6" id="KW-0653">Protein transport</keyword>
<dbReference type="Proteomes" id="UP001212841">
    <property type="component" value="Unassembled WGS sequence"/>
</dbReference>
<dbReference type="SMART" id="SM01349">
    <property type="entry name" value="TOG"/>
    <property type="match status" value="1"/>
</dbReference>
<comment type="caution">
    <text evidence="10">The sequence shown here is derived from an EMBL/GenBank/DDBJ whole genome shotgun (WGS) entry which is preliminary data.</text>
</comment>
<evidence type="ECO:0000256" key="4">
    <source>
        <dbReference type="ARBA" id="ARBA00022490"/>
    </source>
</evidence>
<evidence type="ECO:0000256" key="1">
    <source>
        <dbReference type="ARBA" id="ARBA00004123"/>
    </source>
</evidence>
<reference evidence="10" key="1">
    <citation type="submission" date="2020-05" db="EMBL/GenBank/DDBJ databases">
        <title>Phylogenomic resolution of chytrid fungi.</title>
        <authorList>
            <person name="Stajich J.E."/>
            <person name="Amses K."/>
            <person name="Simmons R."/>
            <person name="Seto K."/>
            <person name="Myers J."/>
            <person name="Bonds A."/>
            <person name="Quandt C.A."/>
            <person name="Barry K."/>
            <person name="Liu P."/>
            <person name="Grigoriev I."/>
            <person name="Longcore J.E."/>
            <person name="James T.Y."/>
        </authorList>
    </citation>
    <scope>NUCLEOTIDE SEQUENCE</scope>
    <source>
        <strain evidence="10">JEL0318</strain>
    </source>
</reference>
<keyword evidence="11" id="KW-1185">Reference proteome</keyword>
<gene>
    <name evidence="10" type="ORF">HK097_001614</name>
</gene>
<dbReference type="GO" id="GO:0006606">
    <property type="term" value="P:protein import into nucleus"/>
    <property type="evidence" value="ECO:0007669"/>
    <property type="project" value="InterPro"/>
</dbReference>
<feature type="region of interest" description="Disordered" evidence="8">
    <location>
        <begin position="827"/>
        <end position="847"/>
    </location>
</feature>
<dbReference type="InterPro" id="IPR016024">
    <property type="entry name" value="ARM-type_fold"/>
</dbReference>
<dbReference type="EMBL" id="JADGJD010001323">
    <property type="protein sequence ID" value="KAJ3043950.1"/>
    <property type="molecule type" value="Genomic_DNA"/>
</dbReference>
<evidence type="ECO:0000256" key="6">
    <source>
        <dbReference type="ARBA" id="ARBA00022927"/>
    </source>
</evidence>
<keyword evidence="4" id="KW-0963">Cytoplasm</keyword>
<accession>A0AAD5X1S0</accession>
<evidence type="ECO:0000313" key="10">
    <source>
        <dbReference type="EMBL" id="KAJ3043950.1"/>
    </source>
</evidence>
<dbReference type="Pfam" id="PF25780">
    <property type="entry name" value="TPR_IPO5"/>
    <property type="match status" value="1"/>
</dbReference>
<dbReference type="Gene3D" id="1.25.10.10">
    <property type="entry name" value="Leucine-rich Repeat Variant"/>
    <property type="match status" value="1"/>
</dbReference>
<dbReference type="Pfam" id="PF13513">
    <property type="entry name" value="HEAT_EZ"/>
    <property type="match status" value="1"/>
</dbReference>
<evidence type="ECO:0000256" key="3">
    <source>
        <dbReference type="ARBA" id="ARBA00022448"/>
    </source>
</evidence>
<dbReference type="Pfam" id="PF18808">
    <property type="entry name" value="Importin_rep_4"/>
    <property type="match status" value="1"/>
</dbReference>
<dbReference type="InterPro" id="IPR040122">
    <property type="entry name" value="Importin_beta"/>
</dbReference>
<keyword evidence="5" id="KW-0677">Repeat</keyword>
<evidence type="ECO:0000256" key="2">
    <source>
        <dbReference type="ARBA" id="ARBA00004496"/>
    </source>
</evidence>
<keyword evidence="7" id="KW-0539">Nucleus</keyword>
<dbReference type="InterPro" id="IPR057672">
    <property type="entry name" value="TPR_IPO4/5"/>
</dbReference>
<dbReference type="InterPro" id="IPR041653">
    <property type="entry name" value="Importin_rep_4"/>
</dbReference>
<evidence type="ECO:0000256" key="7">
    <source>
        <dbReference type="ARBA" id="ARBA00023242"/>
    </source>
</evidence>
<dbReference type="InterPro" id="IPR011989">
    <property type="entry name" value="ARM-like"/>
</dbReference>
<evidence type="ECO:0000259" key="9">
    <source>
        <dbReference type="SMART" id="SM01349"/>
    </source>
</evidence>
<evidence type="ECO:0000256" key="8">
    <source>
        <dbReference type="SAM" id="MobiDB-lite"/>
    </source>
</evidence>
<comment type="subcellular location">
    <subcellularLocation>
        <location evidence="2">Cytoplasm</location>
    </subcellularLocation>
    <subcellularLocation>
        <location evidence="1">Nucleus</location>
    </subcellularLocation>
</comment>
<dbReference type="InterPro" id="IPR000357">
    <property type="entry name" value="HEAT"/>
</dbReference>
<protein>
    <recommendedName>
        <fullName evidence="9">TOG domain-containing protein</fullName>
    </recommendedName>
</protein>
<sequence length="1121" mass="123481">MTQALPPILNEDTINAITTLLAHLTSPDNSLRAPAEEQLNNQLLSRSDILLSGLAYIASRHAIAIQRSFAAVLLRKLAPKEAPNQPQQQQQQQQTVTYFMLVGEDVRSFIYSELLNSLRNEQDKTVRRKVNDTVAELARHMLERGSTWTQLVHATFELLGSPNADHRSSALRIWAQVPGLIHNSDIEQTTRFLTPVLKDADVEVRLDALKTSVAYITSIEDERTKQKALGLVTEMLNVLPGLKDDDERMTAGLGCLVDIAEWAPKMLKQVLGPLVQFVVGLMKDGGLGDGTKQTALELLLTFAEALPGAARKSPEFVRLLVPVLLEWMADIDEEQSWYQSNGEDDDDADANYMIASQALDRLALALGGKTLLPPAFDAIPRMLGDQAWPQRHAGLMAISAIAEGCAKIMEQELGRIMGLVLPYLGDGHPRVRWAAANCVGQLSTDFAPTMQNQFAQQVLNALVPVMDDVGHPRVQAHAAAALVNFCEEMTAPAIAPYLEEIFKRLMGLLQNRPIFVQEQAITTIATVADSAEKGFVKYYGEIMPLLINVLRETGPQVQSGQGKEFRLLRGKTVECATLIALAVGKETFAPQAHELIQLLRDTQLSIKDDDDPQSSYLLAGWARVCKVMGAEFAPMLGTVMEPLMRSARLRPEFVQLEDEEDLDKYDEGEGWEFVEVDGKKLAIKNAVLDEKCTAVEMFICYARELGAGFADWCDKIFAIVVPLLKFYFHEDVRHAACAVLPLLFRSLVLAGRPRDQVLTKWFEVGAQLIAVLKEETEPGFLCQGFVSIQETVEILGQGCMTPELLNGFVAAADEQLKQYVSRIEERKGARTDQDHDPEDEEVLQDEEEGDDLFLSELSKALHEILKAQGETFLPFFENLLPTVGVCMTRPEVAPRQFALCVWDDIIEFGGPSVGPRYGQTFMQPLLHSLHDESHEVRQAAAYGIGVAAQTSSALPDSPLHQMCAQSLQGLIGAIRRPDGREEENLLATENCVSALGKICKFLGGRGFDTGAVLVEWVKELPVLVDEEEVAFVYGYLLELVESGNPSILGPQNDGIPKLVSIFVEVLATPGLVDVGERVSLGGRIVEVLKGVLAGCGDDVRGAIWNGLSPERRHFLQAKGFV</sequence>